<feature type="transmembrane region" description="Helical" evidence="1">
    <location>
        <begin position="46"/>
        <end position="66"/>
    </location>
</feature>
<reference evidence="2" key="1">
    <citation type="journal article" date="2020" name="Nature">
        <title>Giant virus diversity and host interactions through global metagenomics.</title>
        <authorList>
            <person name="Schulz F."/>
            <person name="Roux S."/>
            <person name="Paez-Espino D."/>
            <person name="Jungbluth S."/>
            <person name="Walsh D.A."/>
            <person name="Denef V.J."/>
            <person name="McMahon K.D."/>
            <person name="Konstantinidis K.T."/>
            <person name="Eloe-Fadrosh E.A."/>
            <person name="Kyrpides N.C."/>
            <person name="Woyke T."/>
        </authorList>
    </citation>
    <scope>NUCLEOTIDE SEQUENCE</scope>
    <source>
        <strain evidence="2">GVMAG-S-1038524-41</strain>
    </source>
</reference>
<keyword evidence="1" id="KW-0472">Membrane</keyword>
<feature type="transmembrane region" description="Helical" evidence="1">
    <location>
        <begin position="12"/>
        <end position="34"/>
    </location>
</feature>
<organism evidence="2">
    <name type="scientific">viral metagenome</name>
    <dbReference type="NCBI Taxonomy" id="1070528"/>
    <lineage>
        <taxon>unclassified sequences</taxon>
        <taxon>metagenomes</taxon>
        <taxon>organismal metagenomes</taxon>
    </lineage>
</organism>
<accession>A0A6C0JMU7</accession>
<keyword evidence="1" id="KW-1133">Transmembrane helix</keyword>
<name>A0A6C0JMU7_9ZZZZ</name>
<evidence type="ECO:0000256" key="1">
    <source>
        <dbReference type="SAM" id="Phobius"/>
    </source>
</evidence>
<evidence type="ECO:0000313" key="2">
    <source>
        <dbReference type="EMBL" id="QHU07095.1"/>
    </source>
</evidence>
<sequence length="82" mass="9077">MTIDSSTITGSTFLFIVTTTFLSFVLVNIKPVYLQKQDKKINVPKAIGMAALISFLFTVVITYISVKVDKQNLQTTKKSSSL</sequence>
<proteinExistence type="predicted"/>
<keyword evidence="1" id="KW-0812">Transmembrane</keyword>
<dbReference type="AlphaFoldDB" id="A0A6C0JMU7"/>
<dbReference type="EMBL" id="MN740672">
    <property type="protein sequence ID" value="QHU07095.1"/>
    <property type="molecule type" value="Genomic_DNA"/>
</dbReference>
<protein>
    <submittedName>
        <fullName evidence="2">Uncharacterized protein</fullName>
    </submittedName>
</protein>